<dbReference type="Proteomes" id="UP000676336">
    <property type="component" value="Unassembled WGS sequence"/>
</dbReference>
<feature type="transmembrane region" description="Helical" evidence="1">
    <location>
        <begin position="35"/>
        <end position="55"/>
    </location>
</feature>
<accession>A0A8S2XHL1</accession>
<keyword evidence="1" id="KW-1133">Transmembrane helix</keyword>
<organism evidence="2 3">
    <name type="scientific">Rotaria magnacalcarata</name>
    <dbReference type="NCBI Taxonomy" id="392030"/>
    <lineage>
        <taxon>Eukaryota</taxon>
        <taxon>Metazoa</taxon>
        <taxon>Spiralia</taxon>
        <taxon>Gnathifera</taxon>
        <taxon>Rotifera</taxon>
        <taxon>Eurotatoria</taxon>
        <taxon>Bdelloidea</taxon>
        <taxon>Philodinida</taxon>
        <taxon>Philodinidae</taxon>
        <taxon>Rotaria</taxon>
    </lineage>
</organism>
<dbReference type="AlphaFoldDB" id="A0A8S2XHL1"/>
<reference evidence="2" key="1">
    <citation type="submission" date="2021-02" db="EMBL/GenBank/DDBJ databases">
        <authorList>
            <person name="Nowell W R."/>
        </authorList>
    </citation>
    <scope>NUCLEOTIDE SEQUENCE</scope>
</reference>
<keyword evidence="1" id="KW-0812">Transmembrane</keyword>
<gene>
    <name evidence="2" type="ORF">SMN809_LOCUS34671</name>
</gene>
<evidence type="ECO:0000256" key="1">
    <source>
        <dbReference type="SAM" id="Phobius"/>
    </source>
</evidence>
<evidence type="ECO:0000313" key="2">
    <source>
        <dbReference type="EMBL" id="CAF4495391.1"/>
    </source>
</evidence>
<keyword evidence="1" id="KW-0472">Membrane</keyword>
<sequence>MGISKFIMKDPRKQQARELRKNIFRHTDLFGEDELWVGGLASLATITLVCFAYVFSNHFIRQYPIEASSDSYF</sequence>
<comment type="caution">
    <text evidence="2">The sequence shown here is derived from an EMBL/GenBank/DDBJ whole genome shotgun (WGS) entry which is preliminary data.</text>
</comment>
<protein>
    <submittedName>
        <fullName evidence="2">Uncharacterized protein</fullName>
    </submittedName>
</protein>
<evidence type="ECO:0000313" key="3">
    <source>
        <dbReference type="Proteomes" id="UP000676336"/>
    </source>
</evidence>
<feature type="non-terminal residue" evidence="2">
    <location>
        <position position="73"/>
    </location>
</feature>
<proteinExistence type="predicted"/>
<dbReference type="EMBL" id="CAJOBI010080248">
    <property type="protein sequence ID" value="CAF4495391.1"/>
    <property type="molecule type" value="Genomic_DNA"/>
</dbReference>
<name>A0A8S2XHL1_9BILA</name>